<feature type="compositionally biased region" description="Pro residues" evidence="1">
    <location>
        <begin position="259"/>
        <end position="268"/>
    </location>
</feature>
<evidence type="ECO:0000256" key="1">
    <source>
        <dbReference type="SAM" id="MobiDB-lite"/>
    </source>
</evidence>
<dbReference type="InterPro" id="IPR036086">
    <property type="entry name" value="ParB/Sulfiredoxin_sf"/>
</dbReference>
<name>A0A6A0B3I3_9ACTN</name>
<comment type="caution">
    <text evidence="3">The sequence shown here is derived from an EMBL/GenBank/DDBJ whole genome shotgun (WGS) entry which is preliminary data.</text>
</comment>
<feature type="compositionally biased region" description="Basic and acidic residues" evidence="1">
    <location>
        <begin position="215"/>
        <end position="233"/>
    </location>
</feature>
<dbReference type="EMBL" id="BLLG01000025">
    <property type="protein sequence ID" value="GFH39253.1"/>
    <property type="molecule type" value="Genomic_DNA"/>
</dbReference>
<keyword evidence="4" id="KW-1185">Reference proteome</keyword>
<sequence length="372" mass="40547">MAARIRPRGVEMESTDKRLELPANLTHRIWIEALLPADSPRSNGVDENHVRRLADTYSSLPPILVHRPTMRVVDGSHRVAAAALIGRDSVEAHYFDGPEEELFLRSVSANTAHGLPLTVGDRKAAAARILRSHTDLSDRAVAICTGLDAKTVAAVRRSSTGDAKRSNTRIGSDGKAHPLDRTTERLHAARLMASRPDLPLRAIVKETGLSLGTAHDVRQRLRRGESPVPEQRRATAAVPNRAAVTPGAGRPAASGAKPPARPMRPAVPQPASGSSGRSRTSLETLRNLAGDPSLRHSETGRHFLRWLHTHFLVDDSWRQQLDAVPPHCTATVAELALQCAQTWRRFAEDLSSRRLTDIAPATTARQASESRH</sequence>
<evidence type="ECO:0000313" key="4">
    <source>
        <dbReference type="Proteomes" id="UP000484988"/>
    </source>
</evidence>
<feature type="compositionally biased region" description="Polar residues" evidence="1">
    <location>
        <begin position="271"/>
        <end position="281"/>
    </location>
</feature>
<evidence type="ECO:0000313" key="3">
    <source>
        <dbReference type="EMBL" id="GFH39253.1"/>
    </source>
</evidence>
<feature type="region of interest" description="Disordered" evidence="1">
    <location>
        <begin position="158"/>
        <end position="178"/>
    </location>
</feature>
<feature type="region of interest" description="Disordered" evidence="1">
    <location>
        <begin position="214"/>
        <end position="281"/>
    </location>
</feature>
<feature type="domain" description="ParB-like N-terminal" evidence="2">
    <location>
        <begin position="27"/>
        <end position="111"/>
    </location>
</feature>
<dbReference type="SMART" id="SM00470">
    <property type="entry name" value="ParB"/>
    <property type="match status" value="1"/>
</dbReference>
<dbReference type="AlphaFoldDB" id="A0A6A0B3I3"/>
<evidence type="ECO:0000259" key="2">
    <source>
        <dbReference type="SMART" id="SM00470"/>
    </source>
</evidence>
<organism evidence="3 4">
    <name type="scientific">Streptomyces pacificus</name>
    <dbReference type="NCBI Taxonomy" id="2705029"/>
    <lineage>
        <taxon>Bacteria</taxon>
        <taxon>Bacillati</taxon>
        <taxon>Actinomycetota</taxon>
        <taxon>Actinomycetes</taxon>
        <taxon>Kitasatosporales</taxon>
        <taxon>Streptomycetaceae</taxon>
        <taxon>Streptomyces</taxon>
    </lineage>
</organism>
<dbReference type="SUPFAM" id="SSF110849">
    <property type="entry name" value="ParB/Sulfiredoxin"/>
    <property type="match status" value="1"/>
</dbReference>
<gene>
    <name evidence="3" type="ORF">SCWH03_55180</name>
</gene>
<protein>
    <submittedName>
        <fullName evidence="3">ParB N-terminal domain-containing protein</fullName>
    </submittedName>
</protein>
<dbReference type="InterPro" id="IPR003115">
    <property type="entry name" value="ParB_N"/>
</dbReference>
<reference evidence="3 4" key="1">
    <citation type="submission" date="2020-02" db="EMBL/GenBank/DDBJ databases">
        <title>Whole Genome Shotgun Sequence of Streptomyces sp. strain CWH03.</title>
        <authorList>
            <person name="Dohra H."/>
            <person name="Kodani S."/>
            <person name="Yamamura H."/>
        </authorList>
    </citation>
    <scope>NUCLEOTIDE SEQUENCE [LARGE SCALE GENOMIC DNA]</scope>
    <source>
        <strain evidence="3 4">CWH03</strain>
    </source>
</reference>
<proteinExistence type="predicted"/>
<accession>A0A6A0B3I3</accession>
<dbReference type="Proteomes" id="UP000484988">
    <property type="component" value="Unassembled WGS sequence"/>
</dbReference>